<evidence type="ECO:0000256" key="1">
    <source>
        <dbReference type="SAM" id="MobiDB-lite"/>
    </source>
</evidence>
<accession>A0ABC8JYQ4</accession>
<keyword evidence="3" id="KW-1185">Reference proteome</keyword>
<reference evidence="2 3" key="1">
    <citation type="submission" date="2022-03" db="EMBL/GenBank/DDBJ databases">
        <authorList>
            <person name="Macdonald S."/>
            <person name="Ahmed S."/>
            <person name="Newling K."/>
        </authorList>
    </citation>
    <scope>NUCLEOTIDE SEQUENCE [LARGE SCALE GENOMIC DNA]</scope>
</reference>
<organism evidence="2 3">
    <name type="scientific">Eruca vesicaria subsp. sativa</name>
    <name type="common">Garden rocket</name>
    <name type="synonym">Eruca sativa</name>
    <dbReference type="NCBI Taxonomy" id="29727"/>
    <lineage>
        <taxon>Eukaryota</taxon>
        <taxon>Viridiplantae</taxon>
        <taxon>Streptophyta</taxon>
        <taxon>Embryophyta</taxon>
        <taxon>Tracheophyta</taxon>
        <taxon>Spermatophyta</taxon>
        <taxon>Magnoliopsida</taxon>
        <taxon>eudicotyledons</taxon>
        <taxon>Gunneridae</taxon>
        <taxon>Pentapetalae</taxon>
        <taxon>rosids</taxon>
        <taxon>malvids</taxon>
        <taxon>Brassicales</taxon>
        <taxon>Brassicaceae</taxon>
        <taxon>Brassiceae</taxon>
        <taxon>Eruca</taxon>
    </lineage>
</organism>
<protein>
    <submittedName>
        <fullName evidence="2">Uncharacterized protein</fullName>
    </submittedName>
</protein>
<gene>
    <name evidence="2" type="ORF">ERUC_LOCUS15255</name>
</gene>
<sequence length="80" mass="9493">MLNTEEKPNHTELFTRRLMKVRRKLDREAKMLVLKPTEEEEQSVKQKEDDNAKHPESSVKTVKEDKQVKIELELSSDDEK</sequence>
<feature type="compositionally biased region" description="Basic and acidic residues" evidence="1">
    <location>
        <begin position="42"/>
        <end position="65"/>
    </location>
</feature>
<dbReference type="Proteomes" id="UP001642260">
    <property type="component" value="Unassembled WGS sequence"/>
</dbReference>
<comment type="caution">
    <text evidence="2">The sequence shown here is derived from an EMBL/GenBank/DDBJ whole genome shotgun (WGS) entry which is preliminary data.</text>
</comment>
<evidence type="ECO:0000313" key="3">
    <source>
        <dbReference type="Proteomes" id="UP001642260"/>
    </source>
</evidence>
<proteinExistence type="predicted"/>
<dbReference type="EMBL" id="CAKOAT010141821">
    <property type="protein sequence ID" value="CAH8339838.1"/>
    <property type="molecule type" value="Genomic_DNA"/>
</dbReference>
<dbReference type="AlphaFoldDB" id="A0ABC8JYQ4"/>
<feature type="region of interest" description="Disordered" evidence="1">
    <location>
        <begin position="33"/>
        <end position="65"/>
    </location>
</feature>
<evidence type="ECO:0000313" key="2">
    <source>
        <dbReference type="EMBL" id="CAH8339838.1"/>
    </source>
</evidence>
<name>A0ABC8JYQ4_ERUVS</name>